<dbReference type="VEuPathDB" id="FungiDB:FOMG_18439"/>
<dbReference type="HOGENOM" id="CLU_2606139_0_0_1"/>
<evidence type="ECO:0000313" key="1">
    <source>
        <dbReference type="EMBL" id="EXK24880.1"/>
    </source>
</evidence>
<dbReference type="Proteomes" id="UP000030703">
    <property type="component" value="Unassembled WGS sequence"/>
</dbReference>
<proteinExistence type="predicted"/>
<gene>
    <name evidence="1" type="ORF">FOMG_18439</name>
</gene>
<sequence length="79" mass="10065">MGWRDLFSALRNTKLYWQFREVKHLSLFMWIFRKRPRKQTRKDREMQWLQQGIGGRRRLCRRRIQNNYKSYEMKGALWK</sequence>
<accession>W9Z0G2</accession>
<name>W9Z0G2_FUSOX</name>
<reference evidence="1" key="1">
    <citation type="submission" date="2012-04" db="EMBL/GenBank/DDBJ databases">
        <title>The Genome Sequence of Fusarium oxysporum melonis.</title>
        <authorList>
            <consortium name="The Broad Institute Genome Sequencing Platform"/>
            <person name="Ma L.-J."/>
            <person name="Gale L.R."/>
            <person name="Schwartz D.C."/>
            <person name="Zhou S."/>
            <person name="Corby-Kistler H."/>
            <person name="Young S.K."/>
            <person name="Zeng Q."/>
            <person name="Gargeya S."/>
            <person name="Fitzgerald M."/>
            <person name="Haas B."/>
            <person name="Abouelleil A."/>
            <person name="Alvarado L."/>
            <person name="Arachchi H.M."/>
            <person name="Berlin A."/>
            <person name="Brown A."/>
            <person name="Chapman S.B."/>
            <person name="Chen Z."/>
            <person name="Dunbar C."/>
            <person name="Freedman E."/>
            <person name="Gearin G."/>
            <person name="Goldberg J."/>
            <person name="Griggs A."/>
            <person name="Gujja S."/>
            <person name="Heiman D."/>
            <person name="Howarth C."/>
            <person name="Larson L."/>
            <person name="Lui A."/>
            <person name="MacDonald P.J.P."/>
            <person name="Montmayeur A."/>
            <person name="Murphy C."/>
            <person name="Neiman D."/>
            <person name="Pearson M."/>
            <person name="Priest M."/>
            <person name="Roberts A."/>
            <person name="Saif S."/>
            <person name="Shea T."/>
            <person name="Shenoy N."/>
            <person name="Sisk P."/>
            <person name="Stolte C."/>
            <person name="Sykes S."/>
            <person name="Wortman J."/>
            <person name="Nusbaum C."/>
            <person name="Birren B."/>
        </authorList>
    </citation>
    <scope>NUCLEOTIDE SEQUENCE</scope>
    <source>
        <strain evidence="1">26406</strain>
    </source>
</reference>
<dbReference type="AlphaFoldDB" id="W9Z0G2"/>
<organism evidence="1">
    <name type="scientific">Fusarium oxysporum f. sp. melonis 26406</name>
    <dbReference type="NCBI Taxonomy" id="1089452"/>
    <lineage>
        <taxon>Eukaryota</taxon>
        <taxon>Fungi</taxon>
        <taxon>Dikarya</taxon>
        <taxon>Ascomycota</taxon>
        <taxon>Pezizomycotina</taxon>
        <taxon>Sordariomycetes</taxon>
        <taxon>Hypocreomycetidae</taxon>
        <taxon>Hypocreales</taxon>
        <taxon>Nectriaceae</taxon>
        <taxon>Fusarium</taxon>
        <taxon>Fusarium oxysporum species complex</taxon>
    </lineage>
</organism>
<dbReference type="EMBL" id="JH659443">
    <property type="protein sequence ID" value="EXK24880.1"/>
    <property type="molecule type" value="Genomic_DNA"/>
</dbReference>
<protein>
    <submittedName>
        <fullName evidence="1">Uncharacterized protein</fullName>
    </submittedName>
</protein>
<reference evidence="1" key="2">
    <citation type="submission" date="2012-05" db="EMBL/GenBank/DDBJ databases">
        <title>Annotation of the Genome Sequence of Fusarium oxysporum f. sp. melonis 26406.</title>
        <authorList>
            <consortium name="The Broad Institute Genomics Platform"/>
            <person name="Ma L.-J."/>
            <person name="Corby-Kistler H."/>
            <person name="Broz K."/>
            <person name="Gale L.R."/>
            <person name="Jonkers W."/>
            <person name="O'Donnell K."/>
            <person name="Ploetz R."/>
            <person name="Steinberg C."/>
            <person name="Schwartz D.C."/>
            <person name="VanEtten H."/>
            <person name="Zhou S."/>
            <person name="Young S.K."/>
            <person name="Zeng Q."/>
            <person name="Gargeya S."/>
            <person name="Fitzgerald M."/>
            <person name="Abouelleil A."/>
            <person name="Alvarado L."/>
            <person name="Chapman S.B."/>
            <person name="Gainer-Dewar J."/>
            <person name="Goldberg J."/>
            <person name="Griggs A."/>
            <person name="Gujja S."/>
            <person name="Hansen M."/>
            <person name="Howarth C."/>
            <person name="Imamovic A."/>
            <person name="Ireland A."/>
            <person name="Larimer J."/>
            <person name="McCowan C."/>
            <person name="Murphy C."/>
            <person name="Pearson M."/>
            <person name="Poon T.W."/>
            <person name="Priest M."/>
            <person name="Roberts A."/>
            <person name="Saif S."/>
            <person name="Shea T."/>
            <person name="Sykes S."/>
            <person name="Wortman J."/>
            <person name="Nusbaum C."/>
            <person name="Birren B."/>
        </authorList>
    </citation>
    <scope>NUCLEOTIDE SEQUENCE</scope>
    <source>
        <strain evidence="1">26406</strain>
    </source>
</reference>